<protein>
    <submittedName>
        <fullName evidence="1">Protein DpdH</fullName>
    </submittedName>
</protein>
<dbReference type="NCBIfam" id="NF041065">
    <property type="entry name" value="DpdH"/>
    <property type="match status" value="1"/>
</dbReference>
<name>A0ABV8HRK7_9ACTN</name>
<keyword evidence="2" id="KW-1185">Reference proteome</keyword>
<sequence length="1014" mass="110278">MPDFRGTLCWDPATVADTVGTEAISLSAAVFKATHAPLRIKRARLLDERQLVLDDTPVDEHAVLHDFLGHESNTGALLLPIVGESGSGKSHLVRWVREHLALVDDRSASREVIYLEKSKTSLKAVIKSLIARADSDRLNQLSSEVDRFTADVDEASLARRLVHALSETLAAETGTGISGPARQLFGTRGLAALLDDPHVSAYMLGSDKFIPQLASHLLRDRTAGEGERPLKFTVDDLPLDITDVGKASDIAKKWVQHLTSKADLQEVAIGLLNQHLDSAVNRSFNLGMGRLLEAMTLVREEYHKQGKEIILLIEEFALIQGVQRDLLDALVEAAHREGTTILAPIRTLMAVTTGYFRDSFPETVLTRIRATIGYAYDLDVPFGPDDAGAEQMAGFVGRYLNAARIGRQELERSGDSGIPNACDRCPLQSRCHDSFGASGQGFGLYPFNRSALLRTVHATAPKNEPWAFIPRTVLGSVVRPVLIEHAGALRRGEFPDPSFKAQFPASAIDEPLGTQALEAIEQSDLVDADRRKIVLEVWADAAARGLEIDPVLLEAFALPPLLKGVQVPMAPEPAEVPTNTASKQKIAPSVATHLANAENWVTRGDDLQQDPARIVRKAVATAVAQRYRWNTPLMRQQTSPKDNGWPNNATVVSIEGAGVEGITGADTAPIRFKRSATNSRFFRSLIRAESNLNEVRGEDVRRLATIAERHSEDFATRIQKHLEITDQDLVLGMRASLIGAALAGRAWPGMKDEQLLAAIIDDGTGWLPSSSAAMSERWSGMLSEHLSQRTTLVERIRTGIGIAQGTGAVRMLDAARALPLVEKAASDWSWQLPPGTALPAWVRPAVKRFATWSTVIDGQLRMLEELLEEIRKRQPRGTPGKHTHAAIRSALTTAREGNLSLTTERDRTLRRLLDRVDDADWAAVTALEDDLERALGAGRPPASRAADHIRAAVKDRGSSLTVICDLLTAADDWLDEALKGAQLRASSSAATNAAAGMQELAADWRSLGEGTGGQ</sequence>
<dbReference type="RefSeq" id="WP_386433170.1">
    <property type="nucleotide sequence ID" value="NZ_JBHSBB010000015.1"/>
</dbReference>
<dbReference type="EMBL" id="JBHSBB010000015">
    <property type="protein sequence ID" value="MFC4034627.1"/>
    <property type="molecule type" value="Genomic_DNA"/>
</dbReference>
<organism evidence="1 2">
    <name type="scientific">Streptomyces polygonati</name>
    <dbReference type="NCBI Taxonomy" id="1617087"/>
    <lineage>
        <taxon>Bacteria</taxon>
        <taxon>Bacillati</taxon>
        <taxon>Actinomycetota</taxon>
        <taxon>Actinomycetes</taxon>
        <taxon>Kitasatosporales</taxon>
        <taxon>Streptomycetaceae</taxon>
        <taxon>Streptomyces</taxon>
    </lineage>
</organism>
<accession>A0ABV8HRK7</accession>
<proteinExistence type="predicted"/>
<evidence type="ECO:0000313" key="2">
    <source>
        <dbReference type="Proteomes" id="UP001595765"/>
    </source>
</evidence>
<dbReference type="Proteomes" id="UP001595765">
    <property type="component" value="Unassembled WGS sequence"/>
</dbReference>
<dbReference type="SUPFAM" id="SSF52540">
    <property type="entry name" value="P-loop containing nucleoside triphosphate hydrolases"/>
    <property type="match status" value="1"/>
</dbReference>
<dbReference type="InterPro" id="IPR027417">
    <property type="entry name" value="P-loop_NTPase"/>
</dbReference>
<evidence type="ECO:0000313" key="1">
    <source>
        <dbReference type="EMBL" id="MFC4034627.1"/>
    </source>
</evidence>
<reference evidence="2" key="1">
    <citation type="journal article" date="2019" name="Int. J. Syst. Evol. Microbiol.">
        <title>The Global Catalogue of Microorganisms (GCM) 10K type strain sequencing project: providing services to taxonomists for standard genome sequencing and annotation.</title>
        <authorList>
            <consortium name="The Broad Institute Genomics Platform"/>
            <consortium name="The Broad Institute Genome Sequencing Center for Infectious Disease"/>
            <person name="Wu L."/>
            <person name="Ma J."/>
        </authorList>
    </citation>
    <scope>NUCLEOTIDE SEQUENCE [LARGE SCALE GENOMIC DNA]</scope>
    <source>
        <strain evidence="2">CGMCC 4.7237</strain>
    </source>
</reference>
<gene>
    <name evidence="1" type="primary">dpdH</name>
    <name evidence="1" type="ORF">ACFO3J_24595</name>
</gene>
<comment type="caution">
    <text evidence="1">The sequence shown here is derived from an EMBL/GenBank/DDBJ whole genome shotgun (WGS) entry which is preliminary data.</text>
</comment>